<reference evidence="3 4" key="1">
    <citation type="submission" date="2020-04" db="EMBL/GenBank/DDBJ databases">
        <authorList>
            <person name="De Canck E."/>
        </authorList>
    </citation>
    <scope>NUCLEOTIDE SEQUENCE [LARGE SCALE GENOMIC DNA]</scope>
    <source>
        <strain evidence="3 4">LMG 3458</strain>
    </source>
</reference>
<dbReference type="CDD" id="cd02440">
    <property type="entry name" value="AdoMet_MTases"/>
    <property type="match status" value="1"/>
</dbReference>
<dbReference type="InterPro" id="IPR041698">
    <property type="entry name" value="Methyltransf_25"/>
</dbReference>
<evidence type="ECO:0000256" key="1">
    <source>
        <dbReference type="ARBA" id="ARBA00022679"/>
    </source>
</evidence>
<organism evidence="3 4">
    <name type="scientific">Achromobacter deleyi</name>
    <dbReference type="NCBI Taxonomy" id="1353891"/>
    <lineage>
        <taxon>Bacteria</taxon>
        <taxon>Pseudomonadati</taxon>
        <taxon>Pseudomonadota</taxon>
        <taxon>Betaproteobacteria</taxon>
        <taxon>Burkholderiales</taxon>
        <taxon>Alcaligenaceae</taxon>
        <taxon>Achromobacter</taxon>
    </lineage>
</organism>
<dbReference type="EC" id="2.1.3.-" evidence="3"/>
<dbReference type="Pfam" id="PF13649">
    <property type="entry name" value="Methyltransf_25"/>
    <property type="match status" value="1"/>
</dbReference>
<dbReference type="InterPro" id="IPR029063">
    <property type="entry name" value="SAM-dependent_MTases_sf"/>
</dbReference>
<dbReference type="AlphaFoldDB" id="A0A6S7AB12"/>
<evidence type="ECO:0000313" key="3">
    <source>
        <dbReference type="EMBL" id="CAB3721696.1"/>
    </source>
</evidence>
<dbReference type="SUPFAM" id="SSF53335">
    <property type="entry name" value="S-adenosyl-L-methionine-dependent methyltransferases"/>
    <property type="match status" value="1"/>
</dbReference>
<evidence type="ECO:0000313" key="4">
    <source>
        <dbReference type="Proteomes" id="UP000494111"/>
    </source>
</evidence>
<accession>A0A6S7AB12</accession>
<name>A0A6S7AB12_9BURK</name>
<evidence type="ECO:0000259" key="2">
    <source>
        <dbReference type="Pfam" id="PF13649"/>
    </source>
</evidence>
<protein>
    <submittedName>
        <fullName evidence="3">Carboxy-S-adenosyl-L-methionine synthase</fullName>
        <ecNumber evidence="3">2.1.3.-</ecNumber>
    </submittedName>
</protein>
<dbReference type="Gene3D" id="3.40.50.150">
    <property type="entry name" value="Vaccinia Virus protein VP39"/>
    <property type="match status" value="1"/>
</dbReference>
<sequence>MSFSNSPGASEDYAERVARHVPGLRDLHRMVGLLMAEHVPDNGRILVLGAGGGLELKALADTRPGWQLDGVDPSAEMLRQATDTLGAQAPRATLHQGYIDDAPDGPFDGATCLLTLHFLPHEERLRTVREVARRLKPGAPFIVAHHSYPLDRQDAWLARNAAFVVAAGVPAAQAQNSIKTMKEKLPVLDPADDEAVLREAGFEEIELFYAAFTFKGWTCRKKDR</sequence>
<dbReference type="PANTHER" id="PTHR43861">
    <property type="entry name" value="TRANS-ACONITATE 2-METHYLTRANSFERASE-RELATED"/>
    <property type="match status" value="1"/>
</dbReference>
<dbReference type="Proteomes" id="UP000494111">
    <property type="component" value="Unassembled WGS sequence"/>
</dbReference>
<dbReference type="EMBL" id="CADIJO010000014">
    <property type="protein sequence ID" value="CAB3721696.1"/>
    <property type="molecule type" value="Genomic_DNA"/>
</dbReference>
<gene>
    <name evidence="3" type="primary">cmoA</name>
    <name evidence="3" type="ORF">LMG3458_04022</name>
</gene>
<keyword evidence="1 3" id="KW-0808">Transferase</keyword>
<proteinExistence type="predicted"/>
<dbReference type="RefSeq" id="WP_175193560.1">
    <property type="nucleotide sequence ID" value="NZ_CADIJO010000014.1"/>
</dbReference>
<dbReference type="GO" id="GO:0016740">
    <property type="term" value="F:transferase activity"/>
    <property type="evidence" value="ECO:0007669"/>
    <property type="project" value="UniProtKB-KW"/>
</dbReference>
<feature type="domain" description="Methyltransferase" evidence="2">
    <location>
        <begin position="45"/>
        <end position="138"/>
    </location>
</feature>